<dbReference type="PANTHER" id="PTHR10772:SF58">
    <property type="entry name" value="CO-CHAPERONIN GROES"/>
    <property type="match status" value="1"/>
</dbReference>
<keyword evidence="6" id="KW-1185">Reference proteome</keyword>
<evidence type="ECO:0000256" key="2">
    <source>
        <dbReference type="ARBA" id="ARBA00023186"/>
    </source>
</evidence>
<accession>A0A5C6DKC5</accession>
<keyword evidence="2 3" id="KW-0143">Chaperone</keyword>
<dbReference type="NCBIfam" id="NF001527">
    <property type="entry name" value="PRK00364.1-2"/>
    <property type="match status" value="1"/>
</dbReference>
<comment type="subunit">
    <text evidence="3">Heptamer of 7 subunits arranged in a ring. Interacts with the chaperonin GroEL.</text>
</comment>
<dbReference type="HAMAP" id="MF_00580">
    <property type="entry name" value="CH10"/>
    <property type="match status" value="1"/>
</dbReference>
<gene>
    <name evidence="5" type="primary">groS_3</name>
    <name evidence="3" type="synonym">groES</name>
    <name evidence="3" type="synonym">groS</name>
    <name evidence="5" type="ORF">Q31b_49470</name>
</gene>
<dbReference type="PROSITE" id="PS00681">
    <property type="entry name" value="CHAPERONINS_CPN10"/>
    <property type="match status" value="1"/>
</dbReference>
<comment type="function">
    <text evidence="3 4">Together with the chaperonin GroEL, plays an essential role in assisting protein folding. The GroEL-GroES system forms a nano-cage that allows encapsulation of the non-native substrate proteins and provides a physical environment optimized to promote and accelerate protein folding. GroES binds to the apical surface of the GroEL ring, thereby capping the opening of the GroEL channel.</text>
</comment>
<dbReference type="GO" id="GO:0051087">
    <property type="term" value="F:protein-folding chaperone binding"/>
    <property type="evidence" value="ECO:0007669"/>
    <property type="project" value="TreeGrafter"/>
</dbReference>
<dbReference type="FunFam" id="2.30.33.40:FF:000001">
    <property type="entry name" value="10 kDa chaperonin"/>
    <property type="match status" value="1"/>
</dbReference>
<dbReference type="PANTHER" id="PTHR10772">
    <property type="entry name" value="10 KDA HEAT SHOCK PROTEIN"/>
    <property type="match status" value="1"/>
</dbReference>
<sequence length="111" mass="11856">MKGVTDMATATKKSSAIRLQPLGERIVVQREESEQTTAGGIVLPDSAQEKPARGTIIAVGSGKMLDDGTRAACQLKAGENVLFSSYAGETVEIDDVEYLLMREDDVLAVIE</sequence>
<dbReference type="GO" id="GO:0051082">
    <property type="term" value="F:unfolded protein binding"/>
    <property type="evidence" value="ECO:0007669"/>
    <property type="project" value="TreeGrafter"/>
</dbReference>
<evidence type="ECO:0000256" key="1">
    <source>
        <dbReference type="ARBA" id="ARBA00006975"/>
    </source>
</evidence>
<evidence type="ECO:0000313" key="6">
    <source>
        <dbReference type="Proteomes" id="UP000315471"/>
    </source>
</evidence>
<comment type="subcellular location">
    <subcellularLocation>
        <location evidence="3">Cytoplasm</location>
    </subcellularLocation>
</comment>
<name>A0A5C6DKC5_9BACT</name>
<reference evidence="5 6" key="1">
    <citation type="submission" date="2019-02" db="EMBL/GenBank/DDBJ databases">
        <title>Deep-cultivation of Planctomycetes and their phenomic and genomic characterization uncovers novel biology.</title>
        <authorList>
            <person name="Wiegand S."/>
            <person name="Jogler M."/>
            <person name="Boedeker C."/>
            <person name="Pinto D."/>
            <person name="Vollmers J."/>
            <person name="Rivas-Marin E."/>
            <person name="Kohn T."/>
            <person name="Peeters S.H."/>
            <person name="Heuer A."/>
            <person name="Rast P."/>
            <person name="Oberbeckmann S."/>
            <person name="Bunk B."/>
            <person name="Jeske O."/>
            <person name="Meyerdierks A."/>
            <person name="Storesund J.E."/>
            <person name="Kallscheuer N."/>
            <person name="Luecker S."/>
            <person name="Lage O.M."/>
            <person name="Pohl T."/>
            <person name="Merkel B.J."/>
            <person name="Hornburger P."/>
            <person name="Mueller R.-W."/>
            <person name="Bruemmer F."/>
            <person name="Labrenz M."/>
            <person name="Spormann A.M."/>
            <person name="Op Den Camp H."/>
            <person name="Overmann J."/>
            <person name="Amann R."/>
            <person name="Jetten M.S.M."/>
            <person name="Mascher T."/>
            <person name="Medema M.H."/>
            <person name="Devos D.P."/>
            <person name="Kaster A.-K."/>
            <person name="Ovreas L."/>
            <person name="Rohde M."/>
            <person name="Galperin M.Y."/>
            <person name="Jogler C."/>
        </authorList>
    </citation>
    <scope>NUCLEOTIDE SEQUENCE [LARGE SCALE GENOMIC DNA]</scope>
    <source>
        <strain evidence="5 6">Q31b</strain>
    </source>
</reference>
<dbReference type="Proteomes" id="UP000315471">
    <property type="component" value="Unassembled WGS sequence"/>
</dbReference>
<evidence type="ECO:0000256" key="3">
    <source>
        <dbReference type="HAMAP-Rule" id="MF_00580"/>
    </source>
</evidence>
<keyword evidence="3" id="KW-0963">Cytoplasm</keyword>
<dbReference type="NCBIfam" id="NF001531">
    <property type="entry name" value="PRK00364.2-2"/>
    <property type="match status" value="1"/>
</dbReference>
<dbReference type="CDD" id="cd00320">
    <property type="entry name" value="cpn10"/>
    <property type="match status" value="1"/>
</dbReference>
<organism evidence="5 6">
    <name type="scientific">Novipirellula aureliae</name>
    <dbReference type="NCBI Taxonomy" id="2527966"/>
    <lineage>
        <taxon>Bacteria</taxon>
        <taxon>Pseudomonadati</taxon>
        <taxon>Planctomycetota</taxon>
        <taxon>Planctomycetia</taxon>
        <taxon>Pirellulales</taxon>
        <taxon>Pirellulaceae</taxon>
        <taxon>Novipirellula</taxon>
    </lineage>
</organism>
<dbReference type="InterPro" id="IPR037124">
    <property type="entry name" value="Chaperonin_GroES_sf"/>
</dbReference>
<evidence type="ECO:0000313" key="5">
    <source>
        <dbReference type="EMBL" id="TWU36665.1"/>
    </source>
</evidence>
<dbReference type="GO" id="GO:0046872">
    <property type="term" value="F:metal ion binding"/>
    <property type="evidence" value="ECO:0007669"/>
    <property type="project" value="TreeGrafter"/>
</dbReference>
<dbReference type="AlphaFoldDB" id="A0A5C6DKC5"/>
<proteinExistence type="inferred from homology"/>
<dbReference type="InterPro" id="IPR020818">
    <property type="entry name" value="Chaperonin_GroES"/>
</dbReference>
<dbReference type="EMBL" id="SJPY01000008">
    <property type="protein sequence ID" value="TWU36665.1"/>
    <property type="molecule type" value="Genomic_DNA"/>
</dbReference>
<comment type="similarity">
    <text evidence="1 3 4">Belongs to the GroES chaperonin family.</text>
</comment>
<dbReference type="PRINTS" id="PR00297">
    <property type="entry name" value="CHAPERONIN10"/>
</dbReference>
<protein>
    <recommendedName>
        <fullName evidence="3">Co-chaperonin GroES</fullName>
    </recommendedName>
    <alternativeName>
        <fullName evidence="3">10 kDa chaperonin</fullName>
    </alternativeName>
    <alternativeName>
        <fullName evidence="3">Chaperonin-10</fullName>
        <shortName evidence="3">Cpn10</shortName>
    </alternativeName>
</protein>
<dbReference type="GO" id="GO:0005524">
    <property type="term" value="F:ATP binding"/>
    <property type="evidence" value="ECO:0007669"/>
    <property type="project" value="InterPro"/>
</dbReference>
<dbReference type="InterPro" id="IPR011032">
    <property type="entry name" value="GroES-like_sf"/>
</dbReference>
<dbReference type="SUPFAM" id="SSF50129">
    <property type="entry name" value="GroES-like"/>
    <property type="match status" value="1"/>
</dbReference>
<dbReference type="GO" id="GO:0044183">
    <property type="term" value="F:protein folding chaperone"/>
    <property type="evidence" value="ECO:0007669"/>
    <property type="project" value="InterPro"/>
</dbReference>
<dbReference type="SMART" id="SM00883">
    <property type="entry name" value="Cpn10"/>
    <property type="match status" value="1"/>
</dbReference>
<dbReference type="GO" id="GO:0005737">
    <property type="term" value="C:cytoplasm"/>
    <property type="evidence" value="ECO:0007669"/>
    <property type="project" value="UniProtKB-SubCell"/>
</dbReference>
<dbReference type="NCBIfam" id="NF001533">
    <property type="entry name" value="PRK00364.2-4"/>
    <property type="match status" value="1"/>
</dbReference>
<evidence type="ECO:0000256" key="4">
    <source>
        <dbReference type="RuleBase" id="RU000535"/>
    </source>
</evidence>
<dbReference type="Gene3D" id="2.30.33.40">
    <property type="entry name" value="GroES chaperonin"/>
    <property type="match status" value="1"/>
</dbReference>
<dbReference type="Pfam" id="PF00166">
    <property type="entry name" value="Cpn10"/>
    <property type="match status" value="1"/>
</dbReference>
<comment type="caution">
    <text evidence="5">The sequence shown here is derived from an EMBL/GenBank/DDBJ whole genome shotgun (WGS) entry which is preliminary data.</text>
</comment>
<dbReference type="InterPro" id="IPR018369">
    <property type="entry name" value="Chaprnonin_Cpn10_CS"/>
</dbReference>